<evidence type="ECO:0000313" key="2">
    <source>
        <dbReference type="Proteomes" id="UP001139451"/>
    </source>
</evidence>
<dbReference type="Proteomes" id="UP001139451">
    <property type="component" value="Unassembled WGS sequence"/>
</dbReference>
<comment type="caution">
    <text evidence="1">The sequence shown here is derived from an EMBL/GenBank/DDBJ whole genome shotgun (WGS) entry which is preliminary data.</text>
</comment>
<dbReference type="RefSeq" id="WP_254296868.1">
    <property type="nucleotide sequence ID" value="NZ_JAMLDX010000026.1"/>
</dbReference>
<protein>
    <submittedName>
        <fullName evidence="1">Uncharacterized protein</fullName>
    </submittedName>
</protein>
<proteinExistence type="predicted"/>
<dbReference type="AlphaFoldDB" id="A0A9X2HL67"/>
<reference evidence="1" key="1">
    <citation type="submission" date="2022-05" db="EMBL/GenBank/DDBJ databases">
        <title>Sphingomonas sp. strain MG17 Genome sequencing and assembly.</title>
        <authorList>
            <person name="Kim I."/>
        </authorList>
    </citation>
    <scope>NUCLEOTIDE SEQUENCE</scope>
    <source>
        <strain evidence="1">MG17</strain>
    </source>
</reference>
<keyword evidence="2" id="KW-1185">Reference proteome</keyword>
<accession>A0A9X2HL67</accession>
<gene>
    <name evidence="1" type="ORF">M9978_21125</name>
</gene>
<dbReference type="EMBL" id="JAMLDX010000026">
    <property type="protein sequence ID" value="MCP3732923.1"/>
    <property type="molecule type" value="Genomic_DNA"/>
</dbReference>
<sequence length="98" mass="10741">MTFSLAMTLLNAATPTCALPFRTVPDEASARRIAEVVSKVAPDAPGANAPYSFDVKYIEERDEWVVAELPQSRMLGGDGLWMWINACNGQVSGLIRQR</sequence>
<organism evidence="1 2">
    <name type="scientific">Sphingomonas tagetis</name>
    <dbReference type="NCBI Taxonomy" id="2949092"/>
    <lineage>
        <taxon>Bacteria</taxon>
        <taxon>Pseudomonadati</taxon>
        <taxon>Pseudomonadota</taxon>
        <taxon>Alphaproteobacteria</taxon>
        <taxon>Sphingomonadales</taxon>
        <taxon>Sphingomonadaceae</taxon>
        <taxon>Sphingomonas</taxon>
    </lineage>
</organism>
<evidence type="ECO:0000313" key="1">
    <source>
        <dbReference type="EMBL" id="MCP3732923.1"/>
    </source>
</evidence>
<name>A0A9X2HL67_9SPHN</name>